<proteinExistence type="predicted"/>
<dbReference type="EMBL" id="CAFBMC010000084">
    <property type="protein sequence ID" value="CAB4906837.1"/>
    <property type="molecule type" value="Genomic_DNA"/>
</dbReference>
<gene>
    <name evidence="2" type="ORF">UFOPK3495_01321</name>
</gene>
<protein>
    <submittedName>
        <fullName evidence="2">Unannotated protein</fullName>
    </submittedName>
</protein>
<name>A0A6J7GEW6_9ZZZZ</name>
<evidence type="ECO:0000313" key="2">
    <source>
        <dbReference type="EMBL" id="CAB4906837.1"/>
    </source>
</evidence>
<dbReference type="AlphaFoldDB" id="A0A6J7GEW6"/>
<reference evidence="2" key="1">
    <citation type="submission" date="2020-05" db="EMBL/GenBank/DDBJ databases">
        <authorList>
            <person name="Chiriac C."/>
            <person name="Salcher M."/>
            <person name="Ghai R."/>
            <person name="Kavagutti S V."/>
        </authorList>
    </citation>
    <scope>NUCLEOTIDE SEQUENCE</scope>
</reference>
<evidence type="ECO:0000256" key="1">
    <source>
        <dbReference type="SAM" id="MobiDB-lite"/>
    </source>
</evidence>
<accession>A0A6J7GEW6</accession>
<feature type="region of interest" description="Disordered" evidence="1">
    <location>
        <begin position="26"/>
        <end position="56"/>
    </location>
</feature>
<sequence length="56" mass="5835">MIATYSCLPSTTPEIKPIAIPATGARNGTPALSSDMVEAQTEPIDVEPFEPSASET</sequence>
<organism evidence="2">
    <name type="scientific">freshwater metagenome</name>
    <dbReference type="NCBI Taxonomy" id="449393"/>
    <lineage>
        <taxon>unclassified sequences</taxon>
        <taxon>metagenomes</taxon>
        <taxon>ecological metagenomes</taxon>
    </lineage>
</organism>